<dbReference type="InterPro" id="IPR036116">
    <property type="entry name" value="FN3_sf"/>
</dbReference>
<dbReference type="Proteomes" id="UP000229128">
    <property type="component" value="Unassembled WGS sequence"/>
</dbReference>
<evidence type="ECO:0008006" key="4">
    <source>
        <dbReference type="Google" id="ProtNLM"/>
    </source>
</evidence>
<protein>
    <recommendedName>
        <fullName evidence="4">Fibronectin type-III domain-containing protein</fullName>
    </recommendedName>
</protein>
<dbReference type="AlphaFoldDB" id="A0A2H0U5W1"/>
<accession>A0A2H0U5W1</accession>
<name>A0A2H0U5W1_9BACT</name>
<dbReference type="InterPro" id="IPR013783">
    <property type="entry name" value="Ig-like_fold"/>
</dbReference>
<dbReference type="SUPFAM" id="SSF49265">
    <property type="entry name" value="Fibronectin type III"/>
    <property type="match status" value="1"/>
</dbReference>
<evidence type="ECO:0000313" key="3">
    <source>
        <dbReference type="Proteomes" id="UP000229128"/>
    </source>
</evidence>
<feature type="region of interest" description="Disordered" evidence="1">
    <location>
        <begin position="917"/>
        <end position="937"/>
    </location>
</feature>
<feature type="non-terminal residue" evidence="2">
    <location>
        <position position="1"/>
    </location>
</feature>
<dbReference type="Gene3D" id="2.60.40.10">
    <property type="entry name" value="Immunoglobulins"/>
    <property type="match status" value="1"/>
</dbReference>
<dbReference type="EMBL" id="PFBQ01000025">
    <property type="protein sequence ID" value="PIR80911.1"/>
    <property type="molecule type" value="Genomic_DNA"/>
</dbReference>
<gene>
    <name evidence="2" type="ORF">COU24_01460</name>
</gene>
<evidence type="ECO:0000256" key="1">
    <source>
        <dbReference type="SAM" id="MobiDB-lite"/>
    </source>
</evidence>
<sequence length="982" mass="107771">SSGATCQNTNLTLSWTGGDPDAGDSVTYFVYWCAGSSCSPSLQGNIILPGSTTNISYSFSGSYNTTYYWQVVAQDSQDNTAFSSIGQFATKTCNPSDACCQSDGCSWKPSGTTCGSTIYGSWGSCNVTSGQCTGTQLRTATAYTCNTSHSCVTGTSSSETQNCNAGNDTACETAFNYCKTASTCDTWSHQKSCQSGSCTTSYINETNVPGTACAGQSCGSYSDYCLATAGTCSSSSETCNPPSCTDSCVIDQVSGGSFDSRKQAWLDNDGYYTRYTTHPHYGRIYVLSWVENGTHQICRSSSELKGVFNESDNYCVIGGEGECSEIYIDSGNWVEKVVNQNNPSEVTYNDLKCVSGNIPSLTLWFYDPGSGAVDTLIRLGLQYGNSQANSLFRSEIRGPYLFSRLGYDTQPQQTVARFLYSLEDKNISVKWSECNYYQDKNNPNADDDGWVQNSGGNPGKVPADKRMTCADDSQSKWQYAFSYNGNNYIPGYTYDSFNLSRDMLYYGMDQWVKTGVYEFDSMSYTQLGLYSMRLLYDFAARTNDPDGLEMQKRAKMTLDLMMLDDFDDFSANQRGGHLGRTYRSSTITASDASCFYEYLGAWGEQKRMECASAFVSNYRPSAPIWDFGDLSDESNEYWHFVKENNRANFLNPKLGKSNYVTKQFNLGGSQGRWQLNILGYPFKIWINSVPGDADKAACSPGECYNSLGTDGYQYRNSMLIKADNPILHISKKGNFDCGEENLSTYGSYQRDYKIGSGWKYFREGNMALAMQMTNDEAALEVGIIDSSCSAYHCYPSFNDFVNANRQLGSNSFRNGKGDTLTANLTDYSTPFDYNYPYKRLEIYSSYGKTVGWSNNVMTINYHGKQCTYDFNTWTYSGDCGGGGGTITPLADNPPIKSACSDGLDNDGDAKIDYPADPGCTSTVDDNETDPSPPVCNDNGICDSGEDTQHCPDDCPAPAPPAVCNDNGICDSGEDTQHCPDDC</sequence>
<comment type="caution">
    <text evidence="2">The sequence shown here is derived from an EMBL/GenBank/DDBJ whole genome shotgun (WGS) entry which is preliminary data.</text>
</comment>
<reference evidence="3" key="1">
    <citation type="submission" date="2017-09" db="EMBL/GenBank/DDBJ databases">
        <title>Depth-based differentiation of microbial function through sediment-hosted aquifers and enrichment of novel symbionts in the deep terrestrial subsurface.</title>
        <authorList>
            <person name="Probst A.J."/>
            <person name="Ladd B."/>
            <person name="Jarett J.K."/>
            <person name="Geller-Mcgrath D.E."/>
            <person name="Sieber C.M.K."/>
            <person name="Emerson J.B."/>
            <person name="Anantharaman K."/>
            <person name="Thomas B.C."/>
            <person name="Malmstrom R."/>
            <person name="Stieglmeier M."/>
            <person name="Klingl A."/>
            <person name="Woyke T."/>
            <person name="Ryan C.M."/>
            <person name="Banfield J.F."/>
        </authorList>
    </citation>
    <scope>NUCLEOTIDE SEQUENCE [LARGE SCALE GENOMIC DNA]</scope>
</reference>
<proteinExistence type="predicted"/>
<evidence type="ECO:0000313" key="2">
    <source>
        <dbReference type="EMBL" id="PIR80911.1"/>
    </source>
</evidence>
<feature type="non-terminal residue" evidence="2">
    <location>
        <position position="982"/>
    </location>
</feature>
<organism evidence="2 3">
    <name type="scientific">Candidatus Kuenenbacteria bacterium CG10_big_fil_rev_8_21_14_0_10_39_14</name>
    <dbReference type="NCBI Taxonomy" id="1974619"/>
    <lineage>
        <taxon>Bacteria</taxon>
        <taxon>Candidatus Kueneniibacteriota</taxon>
    </lineage>
</organism>